<keyword evidence="5" id="KW-0378">Hydrolase</keyword>
<dbReference type="InterPro" id="IPR012338">
    <property type="entry name" value="Beta-lactam/transpept-like"/>
</dbReference>
<name>A0ABN2S2H3_9MICO</name>
<feature type="compositionally biased region" description="Polar residues" evidence="9">
    <location>
        <begin position="708"/>
        <end position="719"/>
    </location>
</feature>
<evidence type="ECO:0000256" key="8">
    <source>
        <dbReference type="ARBA" id="ARBA00049902"/>
    </source>
</evidence>
<accession>A0ABN2S2H3</accession>
<evidence type="ECO:0000256" key="3">
    <source>
        <dbReference type="ARBA" id="ARBA00022676"/>
    </source>
</evidence>
<protein>
    <recommendedName>
        <fullName evidence="15">Penicillin-insensitive transglycosylase</fullName>
    </recommendedName>
</protein>
<evidence type="ECO:0000313" key="14">
    <source>
        <dbReference type="Proteomes" id="UP001500013"/>
    </source>
</evidence>
<evidence type="ECO:0000259" key="11">
    <source>
        <dbReference type="Pfam" id="PF00905"/>
    </source>
</evidence>
<feature type="domain" description="Glycosyl transferase family 51" evidence="12">
    <location>
        <begin position="94"/>
        <end position="268"/>
    </location>
</feature>
<evidence type="ECO:0000256" key="10">
    <source>
        <dbReference type="SAM" id="Phobius"/>
    </source>
</evidence>
<feature type="compositionally biased region" description="Gly residues" evidence="9">
    <location>
        <begin position="16"/>
        <end position="31"/>
    </location>
</feature>
<proteinExistence type="predicted"/>
<dbReference type="Pfam" id="PF00912">
    <property type="entry name" value="Transgly"/>
    <property type="match status" value="1"/>
</dbReference>
<keyword evidence="4" id="KW-0808">Transferase</keyword>
<evidence type="ECO:0000256" key="6">
    <source>
        <dbReference type="ARBA" id="ARBA00023268"/>
    </source>
</evidence>
<feature type="compositionally biased region" description="Low complexity" evidence="9">
    <location>
        <begin position="667"/>
        <end position="702"/>
    </location>
</feature>
<dbReference type="InterPro" id="IPR001460">
    <property type="entry name" value="PCN-bd_Tpept"/>
</dbReference>
<comment type="caution">
    <text evidence="13">The sequence shown here is derived from an EMBL/GenBank/DDBJ whole genome shotgun (WGS) entry which is preliminary data.</text>
</comment>
<evidence type="ECO:0000256" key="9">
    <source>
        <dbReference type="SAM" id="MobiDB-lite"/>
    </source>
</evidence>
<feature type="region of interest" description="Disordered" evidence="9">
    <location>
        <begin position="1"/>
        <end position="31"/>
    </location>
</feature>
<comment type="catalytic activity">
    <reaction evidence="8">
        <text>[GlcNAc-(1-&gt;4)-Mur2Ac(oyl-L-Ala-gamma-D-Glu-L-Lys-D-Ala-D-Ala)](n)-di-trans,octa-cis-undecaprenyl diphosphate + beta-D-GlcNAc-(1-&gt;4)-Mur2Ac(oyl-L-Ala-gamma-D-Glu-L-Lys-D-Ala-D-Ala)-di-trans,octa-cis-undecaprenyl diphosphate = [GlcNAc-(1-&gt;4)-Mur2Ac(oyl-L-Ala-gamma-D-Glu-L-Lys-D-Ala-D-Ala)](n+1)-di-trans,octa-cis-undecaprenyl diphosphate + di-trans,octa-cis-undecaprenyl diphosphate + H(+)</text>
        <dbReference type="Rhea" id="RHEA:23708"/>
        <dbReference type="Rhea" id="RHEA-COMP:9602"/>
        <dbReference type="Rhea" id="RHEA-COMP:9603"/>
        <dbReference type="ChEBI" id="CHEBI:15378"/>
        <dbReference type="ChEBI" id="CHEBI:58405"/>
        <dbReference type="ChEBI" id="CHEBI:60033"/>
        <dbReference type="ChEBI" id="CHEBI:78435"/>
        <dbReference type="EC" id="2.4.99.28"/>
    </reaction>
</comment>
<dbReference type="Pfam" id="PF00905">
    <property type="entry name" value="Transpeptidase"/>
    <property type="match status" value="1"/>
</dbReference>
<dbReference type="InterPro" id="IPR023346">
    <property type="entry name" value="Lysozyme-like_dom_sf"/>
</dbReference>
<evidence type="ECO:0000256" key="1">
    <source>
        <dbReference type="ARBA" id="ARBA00022645"/>
    </source>
</evidence>
<keyword evidence="1" id="KW-0121">Carboxypeptidase</keyword>
<dbReference type="InterPro" id="IPR036950">
    <property type="entry name" value="PBP_transglycosylase"/>
</dbReference>
<dbReference type="InterPro" id="IPR050396">
    <property type="entry name" value="Glycosyltr_51/Transpeptidase"/>
</dbReference>
<dbReference type="InterPro" id="IPR001264">
    <property type="entry name" value="Glyco_trans_51"/>
</dbReference>
<keyword evidence="10" id="KW-1133">Transmembrane helix</keyword>
<dbReference type="Gene3D" id="1.10.3810.10">
    <property type="entry name" value="Biosynthetic peptidoglycan transglycosylase-like"/>
    <property type="match status" value="1"/>
</dbReference>
<dbReference type="SUPFAM" id="SSF56601">
    <property type="entry name" value="beta-lactamase/transpeptidase-like"/>
    <property type="match status" value="1"/>
</dbReference>
<keyword evidence="10" id="KW-0472">Membrane</keyword>
<keyword evidence="14" id="KW-1185">Reference proteome</keyword>
<dbReference type="EMBL" id="BAAAPU010000007">
    <property type="protein sequence ID" value="GAA1979248.1"/>
    <property type="molecule type" value="Genomic_DNA"/>
</dbReference>
<evidence type="ECO:0000256" key="4">
    <source>
        <dbReference type="ARBA" id="ARBA00022679"/>
    </source>
</evidence>
<evidence type="ECO:0000313" key="13">
    <source>
        <dbReference type="EMBL" id="GAA1979248.1"/>
    </source>
</evidence>
<keyword evidence="6" id="KW-0511">Multifunctional enzyme</keyword>
<dbReference type="Proteomes" id="UP001500013">
    <property type="component" value="Unassembled WGS sequence"/>
</dbReference>
<evidence type="ECO:0008006" key="15">
    <source>
        <dbReference type="Google" id="ProtNLM"/>
    </source>
</evidence>
<evidence type="ECO:0000256" key="2">
    <source>
        <dbReference type="ARBA" id="ARBA00022670"/>
    </source>
</evidence>
<dbReference type="Gene3D" id="3.40.710.10">
    <property type="entry name" value="DD-peptidase/beta-lactamase superfamily"/>
    <property type="match status" value="1"/>
</dbReference>
<evidence type="ECO:0000256" key="5">
    <source>
        <dbReference type="ARBA" id="ARBA00022801"/>
    </source>
</evidence>
<reference evidence="13 14" key="1">
    <citation type="journal article" date="2019" name="Int. J. Syst. Evol. Microbiol.">
        <title>The Global Catalogue of Microorganisms (GCM) 10K type strain sequencing project: providing services to taxonomists for standard genome sequencing and annotation.</title>
        <authorList>
            <consortium name="The Broad Institute Genomics Platform"/>
            <consortium name="The Broad Institute Genome Sequencing Center for Infectious Disease"/>
            <person name="Wu L."/>
            <person name="Ma J."/>
        </authorList>
    </citation>
    <scope>NUCLEOTIDE SEQUENCE [LARGE SCALE GENOMIC DNA]</scope>
    <source>
        <strain evidence="13 14">JCM 15628</strain>
    </source>
</reference>
<feature type="domain" description="Penicillin-binding protein transpeptidase" evidence="11">
    <location>
        <begin position="355"/>
        <end position="603"/>
    </location>
</feature>
<feature type="region of interest" description="Disordered" evidence="9">
    <location>
        <begin position="603"/>
        <end position="625"/>
    </location>
</feature>
<feature type="transmembrane region" description="Helical" evidence="10">
    <location>
        <begin position="45"/>
        <end position="65"/>
    </location>
</feature>
<dbReference type="PANTHER" id="PTHR32282">
    <property type="entry name" value="BINDING PROTEIN TRANSPEPTIDASE, PUTATIVE-RELATED"/>
    <property type="match status" value="1"/>
</dbReference>
<feature type="region of interest" description="Disordered" evidence="9">
    <location>
        <begin position="650"/>
        <end position="733"/>
    </location>
</feature>
<comment type="catalytic activity">
    <reaction evidence="7">
        <text>Preferential cleavage: (Ac)2-L-Lys-D-Ala-|-D-Ala. Also transpeptidation of peptidyl-alanyl moieties that are N-acyl substituents of D-alanine.</text>
        <dbReference type="EC" id="3.4.16.4"/>
    </reaction>
</comment>
<evidence type="ECO:0000259" key="12">
    <source>
        <dbReference type="Pfam" id="PF00912"/>
    </source>
</evidence>
<organism evidence="13 14">
    <name type="scientific">Terrabacter lapilli</name>
    <dbReference type="NCBI Taxonomy" id="436231"/>
    <lineage>
        <taxon>Bacteria</taxon>
        <taxon>Bacillati</taxon>
        <taxon>Actinomycetota</taxon>
        <taxon>Actinomycetes</taxon>
        <taxon>Micrococcales</taxon>
        <taxon>Intrasporangiaceae</taxon>
        <taxon>Terrabacter</taxon>
    </lineage>
</organism>
<keyword evidence="2" id="KW-0645">Protease</keyword>
<sequence length="733" mass="77916">MTQSRRDIRAAQLSGARGGSRDGGGGSGGQGRTGWRKWLVGTLKWGSIAAAVLIVLGAVGVFIAYQQTSIPQPNQLANKQVSIVYYNDGKTELDRIAVQNGNRESVPLTKVPKFVQDAHIAAEDRTFYQNNGISVGGILRAVKTSITGEAQVGGSTITQQYVKNYFLTQDRTVSRKAKEILISVKIDGQLPKSEILEKYLNTIYYGRGAYGIQSAAKAYFGKDVSQLTVGEGAVLAAVINAPSMYDPANGAAAKENLTRRYAYVLDGMVQEGWLSAAERAKFAQLPKIQPYRSNRFSSGPNGYITAEVKKELLSTGLSDRDIDNGGLRIVTTIDKRSQDAAVAAMKNDLPQKVTGGLVAVRPGDGAVVAMYGGPDYSKSQYNTSTQATMQGGSNFKPFGVLAAVRKGISTKTKFDGDTPQTFGSTTINNFNDRSYGQVDMRRMIGRSINTAFVNLNQQIGPAETKQAAIDAGIPADTSGLGTDLTNILGTASPHVIDMASAYSTIASQGVRSKPYLVARISSTTSDFSYQAKPETKRAFDKDVTADTTDAMTYTVKPGGTATKIGRELGRPAAGKTGTSENNRSKWFSGFIPQLAVSVGMYKPSPDGKSSLPLSEEESALPDGSTIPANIWLDFMKPATANMEVQDFPARAGVGDDKVPTPTPTFTPVPTQTSTQPPTTTTQPPTTTTTQAPTTTTEQPTKTRGTGKPSPNTTTQQPTITVPLPGRSTQAGAG</sequence>
<gene>
    <name evidence="13" type="ORF">GCM10009817_19780</name>
</gene>
<keyword evidence="3" id="KW-0328">Glycosyltransferase</keyword>
<dbReference type="SUPFAM" id="SSF53955">
    <property type="entry name" value="Lysozyme-like"/>
    <property type="match status" value="1"/>
</dbReference>
<keyword evidence="10" id="KW-0812">Transmembrane</keyword>
<evidence type="ECO:0000256" key="7">
    <source>
        <dbReference type="ARBA" id="ARBA00034000"/>
    </source>
</evidence>
<dbReference type="PANTHER" id="PTHR32282:SF34">
    <property type="entry name" value="PENICILLIN-BINDING PROTEIN 1A"/>
    <property type="match status" value="1"/>
</dbReference>
<dbReference type="RefSeq" id="WP_344061286.1">
    <property type="nucleotide sequence ID" value="NZ_BAAAPU010000007.1"/>
</dbReference>